<proteinExistence type="predicted"/>
<comment type="subcellular location">
    <subcellularLocation>
        <location evidence="1">Membrane</location>
        <topology evidence="1">Multi-pass membrane protein</topology>
    </subcellularLocation>
</comment>
<dbReference type="SUPFAM" id="SSF101941">
    <property type="entry name" value="NAC domain"/>
    <property type="match status" value="1"/>
</dbReference>
<organism evidence="5 6">
    <name type="scientific">Brassica rapa subsp. trilocularis</name>
    <dbReference type="NCBI Taxonomy" id="1813537"/>
    <lineage>
        <taxon>Eukaryota</taxon>
        <taxon>Viridiplantae</taxon>
        <taxon>Streptophyta</taxon>
        <taxon>Embryophyta</taxon>
        <taxon>Tracheophyta</taxon>
        <taxon>Spermatophyta</taxon>
        <taxon>Magnoliopsida</taxon>
        <taxon>eudicotyledons</taxon>
        <taxon>Gunneridae</taxon>
        <taxon>Pentapetalae</taxon>
        <taxon>rosids</taxon>
        <taxon>malvids</taxon>
        <taxon>Brassicales</taxon>
        <taxon>Brassicaceae</taxon>
        <taxon>Brassiceae</taxon>
        <taxon>Brassica</taxon>
    </lineage>
</organism>
<protein>
    <recommendedName>
        <fullName evidence="7">NAC domain-containing protein</fullName>
    </recommendedName>
</protein>
<dbReference type="PANTHER" id="PTHR32322:SF2">
    <property type="entry name" value="EAMA DOMAIN-CONTAINING PROTEIN"/>
    <property type="match status" value="1"/>
</dbReference>
<dbReference type="EMBL" id="JADBGQ010000002">
    <property type="protein sequence ID" value="KAG5412433.1"/>
    <property type="molecule type" value="Genomic_DNA"/>
</dbReference>
<evidence type="ECO:0000256" key="4">
    <source>
        <dbReference type="ARBA" id="ARBA00023136"/>
    </source>
</evidence>
<sequence>MGRCSVTWLAPGFRFHPKDEELVRYQTLLSSTLSPSQIRALGSSRAVWMKKTLLFITGIELLVVNEPTRLCISENRLTDEELKIAGVPQVTSIGDALVLCRIFQKSRAGPNNGEQYGAPYLEEEWEEDKITFVPEQDALCEGLVVDDDKVTSQPFHSWEWSRDWNWDFIGQFSLSVHPLIIGVTGLLLLESGEWWMLHAAQSMAIGTVMVRWVSKHSDPIMATGWVMMLYPYSFCSMACFTEFQLDEVNLLFLLTVGLVCTQLEREVGCSCLGLGRQSIFYGLFVDPLVFGF</sequence>
<name>A0ABQ7NNH9_BRACM</name>
<evidence type="ECO:0000256" key="2">
    <source>
        <dbReference type="ARBA" id="ARBA00022692"/>
    </source>
</evidence>
<evidence type="ECO:0000313" key="6">
    <source>
        <dbReference type="Proteomes" id="UP000823674"/>
    </source>
</evidence>
<evidence type="ECO:0000256" key="3">
    <source>
        <dbReference type="ARBA" id="ARBA00022989"/>
    </source>
</evidence>
<evidence type="ECO:0000313" key="5">
    <source>
        <dbReference type="EMBL" id="KAG5412433.1"/>
    </source>
</evidence>
<evidence type="ECO:0008006" key="7">
    <source>
        <dbReference type="Google" id="ProtNLM"/>
    </source>
</evidence>
<accession>A0ABQ7NNH9</accession>
<keyword evidence="2" id="KW-0812">Transmembrane</keyword>
<comment type="caution">
    <text evidence="5">The sequence shown here is derived from an EMBL/GenBank/DDBJ whole genome shotgun (WGS) entry which is preliminary data.</text>
</comment>
<keyword evidence="6" id="KW-1185">Reference proteome</keyword>
<reference evidence="5 6" key="1">
    <citation type="submission" date="2021-03" db="EMBL/GenBank/DDBJ databases">
        <authorList>
            <person name="King G.J."/>
            <person name="Bancroft I."/>
            <person name="Baten A."/>
            <person name="Bloomfield J."/>
            <person name="Borpatragohain P."/>
            <person name="He Z."/>
            <person name="Irish N."/>
            <person name="Irwin J."/>
            <person name="Liu K."/>
            <person name="Mauleon R.P."/>
            <person name="Moore J."/>
            <person name="Morris R."/>
            <person name="Ostergaard L."/>
            <person name="Wang B."/>
            <person name="Wells R."/>
        </authorList>
    </citation>
    <scope>NUCLEOTIDE SEQUENCE [LARGE SCALE GENOMIC DNA]</scope>
    <source>
        <strain evidence="5">R-o-18</strain>
        <tissue evidence="5">Leaf</tissue>
    </source>
</reference>
<dbReference type="InterPro" id="IPR036093">
    <property type="entry name" value="NAC_dom_sf"/>
</dbReference>
<evidence type="ECO:0000256" key="1">
    <source>
        <dbReference type="ARBA" id="ARBA00004141"/>
    </source>
</evidence>
<dbReference type="Proteomes" id="UP000823674">
    <property type="component" value="Chromosome A02"/>
</dbReference>
<keyword evidence="4" id="KW-0472">Membrane</keyword>
<dbReference type="InterPro" id="IPR050638">
    <property type="entry name" value="AA-Vitamin_Transporters"/>
</dbReference>
<keyword evidence="3" id="KW-1133">Transmembrane helix</keyword>
<dbReference type="PANTHER" id="PTHR32322">
    <property type="entry name" value="INNER MEMBRANE TRANSPORTER"/>
    <property type="match status" value="1"/>
</dbReference>
<gene>
    <name evidence="5" type="primary">A02p060540.1_BraROA</name>
    <name evidence="5" type="ORF">IGI04_008752</name>
</gene>